<dbReference type="NCBIfam" id="TIGR01188">
    <property type="entry name" value="drrA"/>
    <property type="match status" value="1"/>
</dbReference>
<evidence type="ECO:0000256" key="2">
    <source>
        <dbReference type="ARBA" id="ARBA00022448"/>
    </source>
</evidence>
<comment type="subcellular location">
    <subcellularLocation>
        <location evidence="1">Cell membrane</location>
        <topology evidence="1">Peripheral membrane protein</topology>
        <orientation evidence="1">Cytoplasmic side</orientation>
    </subcellularLocation>
</comment>
<reference evidence="11 12" key="1">
    <citation type="journal article" date="2014" name="Int. J. Syst. Evol. Microbiol.">
        <title>Complete genome sequence of Corynebacterium casei LMG S-19264T (=DSM 44701T), isolated from a smear-ripened cheese.</title>
        <authorList>
            <consortium name="US DOE Joint Genome Institute (JGI-PGF)"/>
            <person name="Walter F."/>
            <person name="Albersmeier A."/>
            <person name="Kalinowski J."/>
            <person name="Ruckert C."/>
        </authorList>
    </citation>
    <scope>NUCLEOTIDE SEQUENCE [LARGE SCALE GENOMIC DNA]</scope>
    <source>
        <strain evidence="11 12">KCTC 19473</strain>
    </source>
</reference>
<dbReference type="GO" id="GO:0046677">
    <property type="term" value="P:response to antibiotic"/>
    <property type="evidence" value="ECO:0007669"/>
    <property type="project" value="UniProtKB-KW"/>
</dbReference>
<organism evidence="11 12">
    <name type="scientific">Nocardiopsis kunsanensis</name>
    <dbReference type="NCBI Taxonomy" id="141693"/>
    <lineage>
        <taxon>Bacteria</taxon>
        <taxon>Bacillati</taxon>
        <taxon>Actinomycetota</taxon>
        <taxon>Actinomycetes</taxon>
        <taxon>Streptosporangiales</taxon>
        <taxon>Nocardiopsidaceae</taxon>
        <taxon>Nocardiopsis</taxon>
    </lineage>
</organism>
<name>A0A919CIN5_9ACTN</name>
<dbReference type="PROSITE" id="PS00211">
    <property type="entry name" value="ABC_TRANSPORTER_1"/>
    <property type="match status" value="1"/>
</dbReference>
<keyword evidence="7" id="KW-0472">Membrane</keyword>
<dbReference type="RefSeq" id="WP_017574938.1">
    <property type="nucleotide sequence ID" value="NZ_BMXL01000014.1"/>
</dbReference>
<accession>A0A919CIN5</accession>
<dbReference type="PANTHER" id="PTHR42711">
    <property type="entry name" value="ABC TRANSPORTER ATP-BINDING PROTEIN"/>
    <property type="match status" value="1"/>
</dbReference>
<gene>
    <name evidence="11" type="ORF">GCM10007147_28190</name>
</gene>
<dbReference type="GO" id="GO:1900753">
    <property type="term" value="P:doxorubicin transport"/>
    <property type="evidence" value="ECO:0007669"/>
    <property type="project" value="InterPro"/>
</dbReference>
<evidence type="ECO:0000256" key="9">
    <source>
        <dbReference type="ARBA" id="ARBA00049985"/>
    </source>
</evidence>
<dbReference type="InterPro" id="IPR003439">
    <property type="entry name" value="ABC_transporter-like_ATP-bd"/>
</dbReference>
<dbReference type="GO" id="GO:0005886">
    <property type="term" value="C:plasma membrane"/>
    <property type="evidence" value="ECO:0007669"/>
    <property type="project" value="UniProtKB-SubCell"/>
</dbReference>
<evidence type="ECO:0000256" key="3">
    <source>
        <dbReference type="ARBA" id="ARBA00022475"/>
    </source>
</evidence>
<dbReference type="Gene3D" id="3.40.50.300">
    <property type="entry name" value="P-loop containing nucleotide triphosphate hydrolases"/>
    <property type="match status" value="1"/>
</dbReference>
<dbReference type="Pfam" id="PF00005">
    <property type="entry name" value="ABC_tran"/>
    <property type="match status" value="1"/>
</dbReference>
<evidence type="ECO:0000259" key="10">
    <source>
        <dbReference type="PROSITE" id="PS50893"/>
    </source>
</evidence>
<evidence type="ECO:0000256" key="7">
    <source>
        <dbReference type="ARBA" id="ARBA00023136"/>
    </source>
</evidence>
<keyword evidence="6" id="KW-1278">Translocase</keyword>
<dbReference type="InterPro" id="IPR005894">
    <property type="entry name" value="DrrA"/>
</dbReference>
<dbReference type="GO" id="GO:0016887">
    <property type="term" value="F:ATP hydrolysis activity"/>
    <property type="evidence" value="ECO:0007669"/>
    <property type="project" value="InterPro"/>
</dbReference>
<evidence type="ECO:0000256" key="5">
    <source>
        <dbReference type="ARBA" id="ARBA00022840"/>
    </source>
</evidence>
<dbReference type="InterPro" id="IPR003593">
    <property type="entry name" value="AAA+_ATPase"/>
</dbReference>
<dbReference type="GO" id="GO:0005524">
    <property type="term" value="F:ATP binding"/>
    <property type="evidence" value="ECO:0007669"/>
    <property type="project" value="UniProtKB-KW"/>
</dbReference>
<evidence type="ECO:0000256" key="8">
    <source>
        <dbReference type="ARBA" id="ARBA00023251"/>
    </source>
</evidence>
<dbReference type="InterPro" id="IPR027417">
    <property type="entry name" value="P-loop_NTPase"/>
</dbReference>
<dbReference type="SMART" id="SM00382">
    <property type="entry name" value="AAA"/>
    <property type="match status" value="1"/>
</dbReference>
<evidence type="ECO:0000256" key="6">
    <source>
        <dbReference type="ARBA" id="ARBA00022967"/>
    </source>
</evidence>
<evidence type="ECO:0000313" key="12">
    <source>
        <dbReference type="Proteomes" id="UP000654947"/>
    </source>
</evidence>
<dbReference type="InterPro" id="IPR017871">
    <property type="entry name" value="ABC_transporter-like_CS"/>
</dbReference>
<dbReference type="AlphaFoldDB" id="A0A919CIN5"/>
<protein>
    <submittedName>
        <fullName evidence="11">Daunorubicin resistance protein DrrA family ABC transporter ATP-binding protein</fullName>
    </submittedName>
</protein>
<keyword evidence="8" id="KW-0046">Antibiotic resistance</keyword>
<keyword evidence="5 11" id="KW-0067">ATP-binding</keyword>
<evidence type="ECO:0000313" key="11">
    <source>
        <dbReference type="EMBL" id="GHD28357.1"/>
    </source>
</evidence>
<proteinExistence type="inferred from homology"/>
<keyword evidence="4" id="KW-0547">Nucleotide-binding</keyword>
<dbReference type="Pfam" id="PF13732">
    <property type="entry name" value="DrrA1-3_C"/>
    <property type="match status" value="1"/>
</dbReference>
<dbReference type="GO" id="GO:0043215">
    <property type="term" value="P:daunorubicin transport"/>
    <property type="evidence" value="ECO:0007669"/>
    <property type="project" value="InterPro"/>
</dbReference>
<feature type="domain" description="ABC transporter" evidence="10">
    <location>
        <begin position="5"/>
        <end position="235"/>
    </location>
</feature>
<dbReference type="InterPro" id="IPR025302">
    <property type="entry name" value="DrrA1/2-like_C"/>
</dbReference>
<dbReference type="PROSITE" id="PS50893">
    <property type="entry name" value="ABC_TRANSPORTER_2"/>
    <property type="match status" value="1"/>
</dbReference>
<evidence type="ECO:0000256" key="4">
    <source>
        <dbReference type="ARBA" id="ARBA00022741"/>
    </source>
</evidence>
<keyword evidence="3" id="KW-1003">Cell membrane</keyword>
<keyword evidence="12" id="KW-1185">Reference proteome</keyword>
<dbReference type="InterPro" id="IPR050763">
    <property type="entry name" value="ABC_transporter_ATP-binding"/>
</dbReference>
<evidence type="ECO:0000256" key="1">
    <source>
        <dbReference type="ARBA" id="ARBA00004413"/>
    </source>
</evidence>
<comment type="similarity">
    <text evidence="9">Belongs to the ABC transporter superfamily. Drug exporter-1 (DrugE1) (TC 3.A.1.105) family.</text>
</comment>
<sequence length="320" mass="34535">MTHAIRAEGLVKEFKGKRALDRVDLTARKGTVLGVLGPNGSGKTTSVRILATLLRADGGYAEVGGFDVLRRPHEVRRLIGLTGQYAAVDEELTGTQNLVLIARLLGFDRAQARARSAELLEGFALSDAADRPTKGYSGGMRRRLDLAASMIGRPALLYLDEPTTGLDPHSRNELWEVVRRQVENGVTVLLTTQYLEEADHLADDLVVLDHGRVISEGTPEQLKDRAGTQVLELRTSEADQLGTAVKVVETVTSSPVSDDGITARVPVTDSAMLPEVVRRLDEQGVAVGELSLRKPSLDEVFLALTGQPAEPRGTDEETSA</sequence>
<dbReference type="EMBL" id="BMXL01000014">
    <property type="protein sequence ID" value="GHD28357.1"/>
    <property type="molecule type" value="Genomic_DNA"/>
</dbReference>
<comment type="caution">
    <text evidence="11">The sequence shown here is derived from an EMBL/GenBank/DDBJ whole genome shotgun (WGS) entry which is preliminary data.</text>
</comment>
<dbReference type="Proteomes" id="UP000654947">
    <property type="component" value="Unassembled WGS sequence"/>
</dbReference>
<dbReference type="PANTHER" id="PTHR42711:SF19">
    <property type="entry name" value="DOXORUBICIN RESISTANCE ATP-BINDING PROTEIN DRRA"/>
    <property type="match status" value="1"/>
</dbReference>
<dbReference type="SUPFAM" id="SSF52540">
    <property type="entry name" value="P-loop containing nucleoside triphosphate hydrolases"/>
    <property type="match status" value="1"/>
</dbReference>
<keyword evidence="2" id="KW-0813">Transport</keyword>